<dbReference type="InterPro" id="IPR040047">
    <property type="entry name" value="VPS50"/>
</dbReference>
<feature type="domain" description="Vacuolar protein sorting-associated protein 54 N-terminal" evidence="5">
    <location>
        <begin position="85"/>
        <end position="378"/>
    </location>
</feature>
<name>A0AAV8W394_9CUCU</name>
<keyword evidence="7" id="KW-1185">Reference proteome</keyword>
<dbReference type="GO" id="GO:0005829">
    <property type="term" value="C:cytosol"/>
    <property type="evidence" value="ECO:0007669"/>
    <property type="project" value="GOC"/>
</dbReference>
<dbReference type="Proteomes" id="UP001159042">
    <property type="component" value="Unassembled WGS sequence"/>
</dbReference>
<dbReference type="PANTHER" id="PTHR13258">
    <property type="entry name" value="SYNDETIN"/>
    <property type="match status" value="1"/>
</dbReference>
<keyword evidence="3" id="KW-0175">Coiled coil</keyword>
<keyword evidence="1" id="KW-0813">Transport</keyword>
<protein>
    <recommendedName>
        <fullName evidence="8">Coiled-coil domain-containing protein 132</fullName>
    </recommendedName>
</protein>
<feature type="domain" description="Syndetin C-terminal" evidence="4">
    <location>
        <begin position="747"/>
        <end position="979"/>
    </location>
</feature>
<dbReference type="InterPro" id="IPR019515">
    <property type="entry name" value="VPS54_N"/>
</dbReference>
<dbReference type="EMBL" id="JANEYG010000011">
    <property type="protein sequence ID" value="KAJ8921143.1"/>
    <property type="molecule type" value="Genomic_DNA"/>
</dbReference>
<accession>A0AAV8W394</accession>
<dbReference type="GO" id="GO:0042147">
    <property type="term" value="P:retrograde transport, endosome to Golgi"/>
    <property type="evidence" value="ECO:0007669"/>
    <property type="project" value="InterPro"/>
</dbReference>
<evidence type="ECO:0008006" key="8">
    <source>
        <dbReference type="Google" id="ProtNLM"/>
    </source>
</evidence>
<dbReference type="AlphaFoldDB" id="A0AAV8W394"/>
<dbReference type="GO" id="GO:1990745">
    <property type="term" value="C:EARP complex"/>
    <property type="evidence" value="ECO:0007669"/>
    <property type="project" value="InterPro"/>
</dbReference>
<dbReference type="PANTHER" id="PTHR13258:SF0">
    <property type="entry name" value="SYNDETIN"/>
    <property type="match status" value="1"/>
</dbReference>
<evidence type="ECO:0000256" key="2">
    <source>
        <dbReference type="ARBA" id="ARBA00022927"/>
    </source>
</evidence>
<evidence type="ECO:0000256" key="1">
    <source>
        <dbReference type="ARBA" id="ARBA00022448"/>
    </source>
</evidence>
<reference evidence="6 7" key="1">
    <citation type="journal article" date="2023" name="Insect Mol. Biol.">
        <title>Genome sequencing provides insights into the evolution of gene families encoding plant cell wall-degrading enzymes in longhorned beetles.</title>
        <authorList>
            <person name="Shin N.R."/>
            <person name="Okamura Y."/>
            <person name="Kirsch R."/>
            <person name="Pauchet Y."/>
        </authorList>
    </citation>
    <scope>NUCLEOTIDE SEQUENCE [LARGE SCALE GENOMIC DNA]</scope>
    <source>
        <strain evidence="6">EAD_L_NR</strain>
    </source>
</reference>
<dbReference type="GO" id="GO:0000149">
    <property type="term" value="F:SNARE binding"/>
    <property type="evidence" value="ECO:0007669"/>
    <property type="project" value="TreeGrafter"/>
</dbReference>
<dbReference type="Pfam" id="PF10474">
    <property type="entry name" value="Syndetin_C"/>
    <property type="match status" value="1"/>
</dbReference>
<gene>
    <name evidence="6" type="ORF">NQ315_013614</name>
</gene>
<keyword evidence="2" id="KW-0653">Protein transport</keyword>
<evidence type="ECO:0000259" key="5">
    <source>
        <dbReference type="Pfam" id="PF10475"/>
    </source>
</evidence>
<organism evidence="6 7">
    <name type="scientific">Exocentrus adspersus</name>
    <dbReference type="NCBI Taxonomy" id="1586481"/>
    <lineage>
        <taxon>Eukaryota</taxon>
        <taxon>Metazoa</taxon>
        <taxon>Ecdysozoa</taxon>
        <taxon>Arthropoda</taxon>
        <taxon>Hexapoda</taxon>
        <taxon>Insecta</taxon>
        <taxon>Pterygota</taxon>
        <taxon>Neoptera</taxon>
        <taxon>Endopterygota</taxon>
        <taxon>Coleoptera</taxon>
        <taxon>Polyphaga</taxon>
        <taxon>Cucujiformia</taxon>
        <taxon>Chrysomeloidea</taxon>
        <taxon>Cerambycidae</taxon>
        <taxon>Lamiinae</taxon>
        <taxon>Acanthocinini</taxon>
        <taxon>Exocentrus</taxon>
    </lineage>
</organism>
<comment type="caution">
    <text evidence="6">The sequence shown here is derived from an EMBL/GenBank/DDBJ whole genome shotgun (WGS) entry which is preliminary data.</text>
</comment>
<proteinExistence type="predicted"/>
<evidence type="ECO:0000259" key="4">
    <source>
        <dbReference type="Pfam" id="PF10474"/>
    </source>
</evidence>
<evidence type="ECO:0000313" key="6">
    <source>
        <dbReference type="EMBL" id="KAJ8921143.1"/>
    </source>
</evidence>
<dbReference type="InterPro" id="IPR019514">
    <property type="entry name" value="Syndetin_C"/>
</dbReference>
<dbReference type="Pfam" id="PF10475">
    <property type="entry name" value="Vps54_N"/>
    <property type="match status" value="1"/>
</dbReference>
<dbReference type="GO" id="GO:0015031">
    <property type="term" value="P:protein transport"/>
    <property type="evidence" value="ECO:0007669"/>
    <property type="project" value="UniProtKB-KW"/>
</dbReference>
<evidence type="ECO:0000256" key="3">
    <source>
        <dbReference type="ARBA" id="ARBA00023054"/>
    </source>
</evidence>
<evidence type="ECO:0000313" key="7">
    <source>
        <dbReference type="Proteomes" id="UP001159042"/>
    </source>
</evidence>
<sequence length="988" mass="114636">MKYSRSTQNVTPESAYGGSLNIVLIMANKMDEFKQKILGLINKQPPKIPSMGFDDTNYHFSQVPTLSINSKTATDVNRPADQDILESIEAAYFSMKQEFDICRFELEKLPEILDCDQIQRDFKNLKQQHQVVSKKVLQLILEHQNGCNSEFEKISEVLEQVKATLELCRSSRNELKIAGSQFSASLGILANYRKRKLAQNLLNNLNMIKNLHSFDERCYQLLNDEDYAGAIMELKRCQKTAVKYRHFCCVAALTYKLQETLENTDSQLDRILAQMCFHFDGERYSKLQKAYNLLEKSQLSMIDNLHVHYITAIYNSSFNVVHSYVTSADVLDCSENSGKNPYKTLCQSVGQDVFIPCLVHLCKVLFKIVMSYHKLVRWHNDCDNDSINESTNLDVENTMARQKLEHYLLKIWDDVQRKVSSLLLNADLATYKFDQFVQVLRVVHRLIQVGEEFCSSKSEDLQESIRKQSVNYFKNYHAQRMDELKIFLENEMWEICPVRPSFEILQLQEFKSFRSSLKNFKLNPQVSPTIGNYSTNSTECCSSSHSQDGSSIIGNYFVRYAEHGTPFDRGLDESVIEEDILAHENDASGYFSEDSEEESEELRKDYVDEYADDANNSNNKQFINKDKKEKHHHKAPILTNTTLSILRQIGKYIQMSRLLKPIAYQIISCMNQMFDYYLYSVHLFFSQGLTVSSNSLYSKELNLTLKKISDNLILESVPLEDTDIVYEGKILKPTLSSMVDLQKPEKLHGLAERIVGVESLIFLAKQYEFLQEYLEYLVPQTNKIMLQQFFAQNITSAVGMRYPVYMSVVAQAFDLRQILLSMLKINWEVKDVMSQHNSYIDMILREVQIFTLRLEEVTTRVPVSEDVYRNLWENIAHIITHTLVQGFSEAKKCTNGGRALMQLDFTQFLSKFEKISSLKPVPHKEYVENYVKAYYLPDVELEKWIREHKEYSSKHLFGLVSCACQNNKKTKQRLLQVIEELEKTPFNR</sequence>
<dbReference type="GO" id="GO:0032456">
    <property type="term" value="P:endocytic recycling"/>
    <property type="evidence" value="ECO:0007669"/>
    <property type="project" value="InterPro"/>
</dbReference>